<dbReference type="GO" id="GO:0022857">
    <property type="term" value="F:transmembrane transporter activity"/>
    <property type="evidence" value="ECO:0007669"/>
    <property type="project" value="InterPro"/>
</dbReference>
<dbReference type="InterPro" id="IPR000109">
    <property type="entry name" value="POT_fam"/>
</dbReference>
<dbReference type="Gene3D" id="1.20.1250.20">
    <property type="entry name" value="MFS general substrate transporter like domains"/>
    <property type="match status" value="2"/>
</dbReference>
<evidence type="ECO:0000256" key="2">
    <source>
        <dbReference type="ARBA" id="ARBA00005982"/>
    </source>
</evidence>
<reference evidence="7 8" key="1">
    <citation type="journal article" date="2020" name="Nat. Commun.">
        <title>Genome of Tripterygium wilfordii and identification of cytochrome P450 involved in triptolide biosynthesis.</title>
        <authorList>
            <person name="Tu L."/>
            <person name="Su P."/>
            <person name="Zhang Z."/>
            <person name="Gao L."/>
            <person name="Wang J."/>
            <person name="Hu T."/>
            <person name="Zhou J."/>
            <person name="Zhang Y."/>
            <person name="Zhao Y."/>
            <person name="Liu Y."/>
            <person name="Song Y."/>
            <person name="Tong Y."/>
            <person name="Lu Y."/>
            <person name="Yang J."/>
            <person name="Xu C."/>
            <person name="Jia M."/>
            <person name="Peters R.J."/>
            <person name="Huang L."/>
            <person name="Gao W."/>
        </authorList>
    </citation>
    <scope>NUCLEOTIDE SEQUENCE [LARGE SCALE GENOMIC DNA]</scope>
    <source>
        <strain evidence="8">cv. XIE 37</strain>
        <tissue evidence="7">Leaf</tissue>
    </source>
</reference>
<name>A0A7J7CQJ2_TRIWF</name>
<dbReference type="InterPro" id="IPR036259">
    <property type="entry name" value="MFS_trans_sf"/>
</dbReference>
<keyword evidence="8" id="KW-1185">Reference proteome</keyword>
<dbReference type="AlphaFoldDB" id="A0A7J7CQJ2"/>
<dbReference type="FunFam" id="3.90.1140.10:FF:000007">
    <property type="entry name" value="Cyclic phosphodiesterase"/>
    <property type="match status" value="1"/>
</dbReference>
<feature type="transmembrane region" description="Helical" evidence="6">
    <location>
        <begin position="189"/>
        <end position="209"/>
    </location>
</feature>
<dbReference type="Proteomes" id="UP000593562">
    <property type="component" value="Unassembled WGS sequence"/>
</dbReference>
<proteinExistence type="inferred from homology"/>
<comment type="caution">
    <text evidence="7">The sequence shown here is derived from an EMBL/GenBank/DDBJ whole genome shotgun (WGS) entry which is preliminary data.</text>
</comment>
<accession>A0A7J7CQJ2</accession>
<feature type="transmembrane region" description="Helical" evidence="6">
    <location>
        <begin position="147"/>
        <end position="168"/>
    </location>
</feature>
<evidence type="ECO:0000256" key="6">
    <source>
        <dbReference type="SAM" id="Phobius"/>
    </source>
</evidence>
<keyword evidence="4 6" id="KW-1133">Transmembrane helix</keyword>
<feature type="transmembrane region" description="Helical" evidence="6">
    <location>
        <begin position="229"/>
        <end position="250"/>
    </location>
</feature>
<dbReference type="PANTHER" id="PTHR11654">
    <property type="entry name" value="OLIGOPEPTIDE TRANSPORTER-RELATED"/>
    <property type="match status" value="1"/>
</dbReference>
<dbReference type="GO" id="GO:0016020">
    <property type="term" value="C:membrane"/>
    <property type="evidence" value="ECO:0007669"/>
    <property type="project" value="UniProtKB-SubCell"/>
</dbReference>
<evidence type="ECO:0000256" key="4">
    <source>
        <dbReference type="ARBA" id="ARBA00022989"/>
    </source>
</evidence>
<sequence>MAMAMDKPEFVEGNVDWKGRQAIRNKHGGMRTGLLVLATFGFENMATLSLAVNSVTYFITVMHLEIAEAANSVYVAAIRNINLPLPEDPSELYEMNKDKEAAVEAEFLPHRDVFRFLDKAAIQRTPEGQLESPWKLSRVTQVENAKILLGMVPVFCCSIIMTLCLAQLQTFSVQQGRTMDTRLTDSFHIPPASLPILPLIFMIISVPVPDKIFVPLARNITGHPTGITHLQRVGVGLVLSCISMAVAAIMEVKRKGVARDRNLLDAIPGVTPLPISTFWLSCQYLIFGIADLFTYIGLLEFFYSEAPKGLKSISTCFLWISLALGYYSSSIIIDIVNTATKGVTKSGGWIFCFFISFIFFDFHFLDLLLLSSESRFVMEVAPESIAANPSEAEKHVYSVWAIPPDDVIVRLKKLMDGLRSEFGGPQFEPHITVVGAVSLTLDDAVTKFRSACNGLQGYNATVDRVVIGIFSQCIYLLIHPTPEVVEANIHCTGYFGYNKSSTNYMPHMSLLYGDLTDEEKKKAQEKANVLDESINGLSFPITRLALYETDPKDKTLKSWEKVAECSLNPK</sequence>
<evidence type="ECO:0000256" key="5">
    <source>
        <dbReference type="ARBA" id="ARBA00023136"/>
    </source>
</evidence>
<feature type="transmembrane region" description="Helical" evidence="6">
    <location>
        <begin position="285"/>
        <end position="304"/>
    </location>
</feature>
<dbReference type="Pfam" id="PF00854">
    <property type="entry name" value="PTR2"/>
    <property type="match status" value="1"/>
</dbReference>
<keyword evidence="5 6" id="KW-0472">Membrane</keyword>
<comment type="subcellular location">
    <subcellularLocation>
        <location evidence="1">Membrane</location>
        <topology evidence="1">Multi-pass membrane protein</topology>
    </subcellularLocation>
</comment>
<evidence type="ECO:0000256" key="1">
    <source>
        <dbReference type="ARBA" id="ARBA00004141"/>
    </source>
</evidence>
<organism evidence="7 8">
    <name type="scientific">Tripterygium wilfordii</name>
    <name type="common">Thunder God vine</name>
    <dbReference type="NCBI Taxonomy" id="458696"/>
    <lineage>
        <taxon>Eukaryota</taxon>
        <taxon>Viridiplantae</taxon>
        <taxon>Streptophyta</taxon>
        <taxon>Embryophyta</taxon>
        <taxon>Tracheophyta</taxon>
        <taxon>Spermatophyta</taxon>
        <taxon>Magnoliopsida</taxon>
        <taxon>eudicotyledons</taxon>
        <taxon>Gunneridae</taxon>
        <taxon>Pentapetalae</taxon>
        <taxon>rosids</taxon>
        <taxon>fabids</taxon>
        <taxon>Celastrales</taxon>
        <taxon>Celastraceae</taxon>
        <taxon>Tripterygium</taxon>
    </lineage>
</organism>
<keyword evidence="3 6" id="KW-0812">Transmembrane</keyword>
<dbReference type="Gene3D" id="3.90.1140.10">
    <property type="entry name" value="Cyclic phosphodiesterase"/>
    <property type="match status" value="1"/>
</dbReference>
<evidence type="ECO:0000256" key="3">
    <source>
        <dbReference type="ARBA" id="ARBA00022692"/>
    </source>
</evidence>
<protein>
    <submittedName>
        <fullName evidence="7">Uncharacterized protein</fullName>
    </submittedName>
</protein>
<feature type="transmembrane region" description="Helical" evidence="6">
    <location>
        <begin position="34"/>
        <end position="59"/>
    </location>
</feature>
<evidence type="ECO:0000313" key="7">
    <source>
        <dbReference type="EMBL" id="KAF5736278.1"/>
    </source>
</evidence>
<dbReference type="SUPFAM" id="SSF55144">
    <property type="entry name" value="LigT-like"/>
    <property type="match status" value="1"/>
</dbReference>
<dbReference type="InParanoid" id="A0A7J7CQJ2"/>
<comment type="similarity">
    <text evidence="2">Belongs to the major facilitator superfamily. Proton-dependent oligopeptide transporter (POT/PTR) (TC 2.A.17) family.</text>
</comment>
<dbReference type="EMBL" id="JAAARO010000014">
    <property type="protein sequence ID" value="KAF5736278.1"/>
    <property type="molecule type" value="Genomic_DNA"/>
</dbReference>
<feature type="transmembrane region" description="Helical" evidence="6">
    <location>
        <begin position="348"/>
        <end position="370"/>
    </location>
</feature>
<gene>
    <name evidence="7" type="ORF">HS088_TW14G00416</name>
</gene>
<evidence type="ECO:0000313" key="8">
    <source>
        <dbReference type="Proteomes" id="UP000593562"/>
    </source>
</evidence>
<dbReference type="InterPro" id="IPR009097">
    <property type="entry name" value="Cyclic_Pdiesterase"/>
</dbReference>
<feature type="transmembrane region" description="Helical" evidence="6">
    <location>
        <begin position="316"/>
        <end position="336"/>
    </location>
</feature>